<dbReference type="InterPro" id="IPR003594">
    <property type="entry name" value="HATPase_dom"/>
</dbReference>
<dbReference type="RefSeq" id="WP_074240078.1">
    <property type="nucleotide sequence ID" value="NZ_FSRA01000001.1"/>
</dbReference>
<evidence type="ECO:0000256" key="1">
    <source>
        <dbReference type="ARBA" id="ARBA00022553"/>
    </source>
</evidence>
<keyword evidence="2" id="KW-0812">Transmembrane</keyword>
<dbReference type="InterPro" id="IPR011110">
    <property type="entry name" value="Reg_prop"/>
</dbReference>
<sequence length="1008" mass="115048">MFSRLLYTALFLYSGALVHAQHPQLIFSRLTVQNGLSHNKVNCILQDKRGFVWLGTEDGLNRFDGKYFSLFRNTPGNTATISGNIITSLLEDEQGIIWIASADAGLTRYDHRLPAAQQFKQYRHNPRDSSSIPINIVNAIVQDKEGYLWLATGGNRVLRFNKQTEKFESPVKEGTRNALSLVIDNSDTLWVGRQGGGMLKVNIHDLKYNMDHRYSDLYADLPHASVSSLYKDKQGNIWFGSWDKVLYRFNKEQQQEEAFASPADDILSFAEDTAGYIWMGGKNNGLFIYDTEKNSFSNLRYDPALEGTIADDHINCIYIGKDGMVWLGTNRGVSVYNPSQQPFSQQFLDKNGKDLKIYDLQTVNGNLWAGTSDGLYIKAKGTDVFRHTPLQYKGHPLAVSKIFRDDDGTLYLGTNFTLFICDPETLALSLLPNTEKDEVIYNIIDSRIVSIIKDTIAAHPVLITVPYGHFIAYYDFITQRWISREDTTANIIKNFNLSDHLIRKLYKTSKGNIWMATGKAGLGKWNKKNALPYLTYYNGAITNNVYDIVEAPTGKLWISTYGGGLHQFDPVTDSFTHITTSSNLLEGLQLDGWQNVWMVSNGNLHKYDPYIATYSTYQLPDLEKSGGVSGSVFKDAEGQMYVAGNNYLVAFRPEKIKEERKYPKVFFTDFRVFNASFSERLKEKEIRLPHNENYFTFTFSAPEFMQRNTTYAYMLEGFDKDWIEAGDRNYASYSNLDGGYYILKVKATSSKGNWGNEFTAIRIRIIPPFWKAWWFFLLCAAIITAATYAMYRYRINELLDRQAIRNKIAQDLHDNVGSTLSSIGVYSEVAQIYLQQQKHNDLRSTLEKIRDACGEMISELSDTVWTINPRNDHMSTILQRMDSFARPLLKAQGVNFHLNFDLDITELNLEMTKRKNFYLIFKEAVSNAYKYAQCRNLWVEVKEGPHMLQLIVKDDGKGFDQKTVRSANTLSGNGLQNMRRRAKEMKGECMINSIPGQGTTLTLRFPIP</sequence>
<dbReference type="SUPFAM" id="SSF63829">
    <property type="entry name" value="Calcium-dependent phosphotriesterase"/>
    <property type="match status" value="2"/>
</dbReference>
<feature type="signal peptide" evidence="3">
    <location>
        <begin position="1"/>
        <end position="20"/>
    </location>
</feature>
<dbReference type="Gene3D" id="2.130.10.10">
    <property type="entry name" value="YVTN repeat-like/Quinoprotein amine dehydrogenase"/>
    <property type="match status" value="3"/>
</dbReference>
<feature type="domain" description="Histidine kinase" evidence="4">
    <location>
        <begin position="811"/>
        <end position="1008"/>
    </location>
</feature>
<accession>A0A1N6GZL5</accession>
<dbReference type="Gene3D" id="1.20.5.1930">
    <property type="match status" value="1"/>
</dbReference>
<keyword evidence="3" id="KW-0732">Signal</keyword>
<gene>
    <name evidence="5" type="ORF">SAMN04488055_3087</name>
</gene>
<keyword evidence="1" id="KW-0597">Phosphoprotein</keyword>
<dbReference type="InterPro" id="IPR013783">
    <property type="entry name" value="Ig-like_fold"/>
</dbReference>
<keyword evidence="6" id="KW-1185">Reference proteome</keyword>
<dbReference type="OrthoDB" id="9778366at2"/>
<dbReference type="CDD" id="cd16917">
    <property type="entry name" value="HATPase_UhpB-NarQ-NarX-like"/>
    <property type="match status" value="1"/>
</dbReference>
<dbReference type="Pfam" id="PF07495">
    <property type="entry name" value="Y_Y_Y"/>
    <property type="match status" value="1"/>
</dbReference>
<dbReference type="PANTHER" id="PTHR43547:SF2">
    <property type="entry name" value="HYBRID SIGNAL TRANSDUCTION HISTIDINE KINASE C"/>
    <property type="match status" value="1"/>
</dbReference>
<dbReference type="EMBL" id="FSRA01000001">
    <property type="protein sequence ID" value="SIO13021.1"/>
    <property type="molecule type" value="Genomic_DNA"/>
</dbReference>
<dbReference type="GO" id="GO:0046983">
    <property type="term" value="F:protein dimerization activity"/>
    <property type="evidence" value="ECO:0007669"/>
    <property type="project" value="InterPro"/>
</dbReference>
<name>A0A1N6GZL5_9BACT</name>
<dbReference type="PANTHER" id="PTHR43547">
    <property type="entry name" value="TWO-COMPONENT HISTIDINE KINASE"/>
    <property type="match status" value="1"/>
</dbReference>
<dbReference type="Pfam" id="PF02518">
    <property type="entry name" value="HATPase_c"/>
    <property type="match status" value="1"/>
</dbReference>
<dbReference type="STRING" id="536979.SAMN04488055_3087"/>
<dbReference type="Gene3D" id="2.60.40.10">
    <property type="entry name" value="Immunoglobulins"/>
    <property type="match status" value="1"/>
</dbReference>
<feature type="chain" id="PRO_5009936291" evidence="3">
    <location>
        <begin position="21"/>
        <end position="1008"/>
    </location>
</feature>
<feature type="transmembrane region" description="Helical" evidence="2">
    <location>
        <begin position="772"/>
        <end position="791"/>
    </location>
</feature>
<evidence type="ECO:0000256" key="3">
    <source>
        <dbReference type="SAM" id="SignalP"/>
    </source>
</evidence>
<dbReference type="Pfam" id="PF07730">
    <property type="entry name" value="HisKA_3"/>
    <property type="match status" value="1"/>
</dbReference>
<dbReference type="InterPro" id="IPR036890">
    <property type="entry name" value="HATPase_C_sf"/>
</dbReference>
<dbReference type="Pfam" id="PF07494">
    <property type="entry name" value="Reg_prop"/>
    <property type="match status" value="6"/>
</dbReference>
<proteinExistence type="predicted"/>
<evidence type="ECO:0000259" key="4">
    <source>
        <dbReference type="PROSITE" id="PS50109"/>
    </source>
</evidence>
<dbReference type="Gene3D" id="3.30.565.10">
    <property type="entry name" value="Histidine kinase-like ATPase, C-terminal domain"/>
    <property type="match status" value="1"/>
</dbReference>
<evidence type="ECO:0000256" key="2">
    <source>
        <dbReference type="SAM" id="Phobius"/>
    </source>
</evidence>
<dbReference type="Proteomes" id="UP000185003">
    <property type="component" value="Unassembled WGS sequence"/>
</dbReference>
<dbReference type="InterPro" id="IPR005467">
    <property type="entry name" value="His_kinase_dom"/>
</dbReference>
<dbReference type="InterPro" id="IPR015943">
    <property type="entry name" value="WD40/YVTN_repeat-like_dom_sf"/>
</dbReference>
<dbReference type="GO" id="GO:0000155">
    <property type="term" value="F:phosphorelay sensor kinase activity"/>
    <property type="evidence" value="ECO:0007669"/>
    <property type="project" value="InterPro"/>
</dbReference>
<dbReference type="GO" id="GO:0016020">
    <property type="term" value="C:membrane"/>
    <property type="evidence" value="ECO:0007669"/>
    <property type="project" value="InterPro"/>
</dbReference>
<dbReference type="InterPro" id="IPR011712">
    <property type="entry name" value="Sig_transdc_His_kin_sub3_dim/P"/>
</dbReference>
<reference evidence="5 6" key="1">
    <citation type="submission" date="2016-11" db="EMBL/GenBank/DDBJ databases">
        <authorList>
            <person name="Jaros S."/>
            <person name="Januszkiewicz K."/>
            <person name="Wedrychowicz H."/>
        </authorList>
    </citation>
    <scope>NUCLEOTIDE SEQUENCE [LARGE SCALE GENOMIC DNA]</scope>
    <source>
        <strain evidence="5 6">DSM 24787</strain>
    </source>
</reference>
<dbReference type="AlphaFoldDB" id="A0A1N6GZL5"/>
<keyword evidence="2" id="KW-0472">Membrane</keyword>
<protein>
    <submittedName>
        <fullName evidence="5">Two component regulator propeller</fullName>
    </submittedName>
</protein>
<dbReference type="PROSITE" id="PS50109">
    <property type="entry name" value="HIS_KIN"/>
    <property type="match status" value="1"/>
</dbReference>
<evidence type="ECO:0000313" key="6">
    <source>
        <dbReference type="Proteomes" id="UP000185003"/>
    </source>
</evidence>
<dbReference type="SMART" id="SM00387">
    <property type="entry name" value="HATPase_c"/>
    <property type="match status" value="1"/>
</dbReference>
<organism evidence="5 6">
    <name type="scientific">Chitinophaga niabensis</name>
    <dbReference type="NCBI Taxonomy" id="536979"/>
    <lineage>
        <taxon>Bacteria</taxon>
        <taxon>Pseudomonadati</taxon>
        <taxon>Bacteroidota</taxon>
        <taxon>Chitinophagia</taxon>
        <taxon>Chitinophagales</taxon>
        <taxon>Chitinophagaceae</taxon>
        <taxon>Chitinophaga</taxon>
    </lineage>
</organism>
<keyword evidence="2" id="KW-1133">Transmembrane helix</keyword>
<evidence type="ECO:0000313" key="5">
    <source>
        <dbReference type="EMBL" id="SIO13021.1"/>
    </source>
</evidence>
<dbReference type="InterPro" id="IPR011123">
    <property type="entry name" value="Y_Y_Y"/>
</dbReference>
<dbReference type="SUPFAM" id="SSF55874">
    <property type="entry name" value="ATPase domain of HSP90 chaperone/DNA topoisomerase II/histidine kinase"/>
    <property type="match status" value="1"/>
</dbReference>